<dbReference type="GO" id="GO:0005743">
    <property type="term" value="C:mitochondrial inner membrane"/>
    <property type="evidence" value="ECO:0007669"/>
    <property type="project" value="UniProtKB-SubCell"/>
</dbReference>
<dbReference type="InterPro" id="IPR006885">
    <property type="entry name" value="NADH_UbQ_FeS_4_mit-like"/>
</dbReference>
<comment type="function">
    <text evidence="9">Accessory subunit of the mitochondrial membrane respiratory chain NADH dehydrogenase (Complex I), that is believed not to be involved in catalysis. Complex I functions in the transfer of electrons from NADH to the respiratory chain. The immediate electron acceptor for the enzyme is believed to be ubiquinone.</text>
</comment>
<dbReference type="AlphaFoldDB" id="A0A0D2JEA7"/>
<comment type="subcellular location">
    <subcellularLocation>
        <location evidence="9">Mitochondrion inner membrane</location>
        <topology evidence="9">Peripheral membrane protein</topology>
        <orientation evidence="9">Matrix side</orientation>
    </subcellularLocation>
</comment>
<evidence type="ECO:0000256" key="8">
    <source>
        <dbReference type="ARBA" id="ARBA00023136"/>
    </source>
</evidence>
<dbReference type="RefSeq" id="XP_013896927.1">
    <property type="nucleotide sequence ID" value="XM_014041473.1"/>
</dbReference>
<keyword evidence="6 9" id="KW-0249">Electron transport</keyword>
<keyword evidence="3 9" id="KW-0679">Respiratory chain</keyword>
<evidence type="ECO:0000256" key="3">
    <source>
        <dbReference type="ARBA" id="ARBA00022660"/>
    </source>
</evidence>
<dbReference type="EMBL" id="KK102381">
    <property type="protein sequence ID" value="KIY97907.1"/>
    <property type="molecule type" value="Genomic_DNA"/>
</dbReference>
<proteinExistence type="inferred from homology"/>
<evidence type="ECO:0000313" key="11">
    <source>
        <dbReference type="EMBL" id="KIY97907.1"/>
    </source>
</evidence>
<dbReference type="OrthoDB" id="3089at2759"/>
<feature type="compositionally biased region" description="Low complexity" evidence="10">
    <location>
        <begin position="92"/>
        <end position="104"/>
    </location>
</feature>
<evidence type="ECO:0000256" key="6">
    <source>
        <dbReference type="ARBA" id="ARBA00022982"/>
    </source>
</evidence>
<evidence type="ECO:0000256" key="5">
    <source>
        <dbReference type="ARBA" id="ARBA00022946"/>
    </source>
</evidence>
<organism evidence="11 12">
    <name type="scientific">Monoraphidium neglectum</name>
    <dbReference type="NCBI Taxonomy" id="145388"/>
    <lineage>
        <taxon>Eukaryota</taxon>
        <taxon>Viridiplantae</taxon>
        <taxon>Chlorophyta</taxon>
        <taxon>core chlorophytes</taxon>
        <taxon>Chlorophyceae</taxon>
        <taxon>CS clade</taxon>
        <taxon>Sphaeropleales</taxon>
        <taxon>Selenastraceae</taxon>
        <taxon>Monoraphidium</taxon>
    </lineage>
</organism>
<feature type="compositionally biased region" description="Low complexity" evidence="10">
    <location>
        <begin position="75"/>
        <end position="84"/>
    </location>
</feature>
<protein>
    <recommendedName>
        <fullName evidence="9">NADH dehydrogenase [ubiquinone] iron-sulfur protein 4, mitochondrial</fullName>
    </recommendedName>
</protein>
<evidence type="ECO:0000256" key="4">
    <source>
        <dbReference type="ARBA" id="ARBA00022792"/>
    </source>
</evidence>
<dbReference type="Proteomes" id="UP000054498">
    <property type="component" value="Unassembled WGS sequence"/>
</dbReference>
<evidence type="ECO:0000256" key="1">
    <source>
        <dbReference type="ARBA" id="ARBA00005882"/>
    </source>
</evidence>
<feature type="region of interest" description="Disordered" evidence="10">
    <location>
        <begin position="58"/>
        <end position="104"/>
    </location>
</feature>
<keyword evidence="5 9" id="KW-0809">Transit peptide</keyword>
<evidence type="ECO:0000256" key="10">
    <source>
        <dbReference type="SAM" id="MobiDB-lite"/>
    </source>
</evidence>
<keyword evidence="2 9" id="KW-0813">Transport</keyword>
<reference evidence="11 12" key="1">
    <citation type="journal article" date="2013" name="BMC Genomics">
        <title>Reconstruction of the lipid metabolism for the microalga Monoraphidium neglectum from its genome sequence reveals characteristics suitable for biofuel production.</title>
        <authorList>
            <person name="Bogen C."/>
            <person name="Al-Dilaimi A."/>
            <person name="Albersmeier A."/>
            <person name="Wichmann J."/>
            <person name="Grundmann M."/>
            <person name="Rupp O."/>
            <person name="Lauersen K.J."/>
            <person name="Blifernez-Klassen O."/>
            <person name="Kalinowski J."/>
            <person name="Goesmann A."/>
            <person name="Mussgnug J.H."/>
            <person name="Kruse O."/>
        </authorList>
    </citation>
    <scope>NUCLEOTIDE SEQUENCE [LARGE SCALE GENOMIC DNA]</scope>
    <source>
        <strain evidence="11 12">SAG 48.87</strain>
    </source>
</reference>
<evidence type="ECO:0000256" key="7">
    <source>
        <dbReference type="ARBA" id="ARBA00023128"/>
    </source>
</evidence>
<dbReference type="Pfam" id="PF04800">
    <property type="entry name" value="NDUS4"/>
    <property type="match status" value="1"/>
</dbReference>
<dbReference type="GO" id="GO:0022900">
    <property type="term" value="P:electron transport chain"/>
    <property type="evidence" value="ECO:0007669"/>
    <property type="project" value="InterPro"/>
</dbReference>
<dbReference type="InterPro" id="IPR038532">
    <property type="entry name" value="NDUFS4-like_sf"/>
</dbReference>
<sequence>MESCPEAALWFHSKEQAVRFCERQGWRYEVEAEQVGSIKRQRRFAGYGDNFTVKRGGVPDLTHLPSNAAAKGEPGPAADQQAGRPGAGGAAAAGRAAGGAAVRG</sequence>
<evidence type="ECO:0000313" key="12">
    <source>
        <dbReference type="Proteomes" id="UP000054498"/>
    </source>
</evidence>
<gene>
    <name evidence="11" type="ORF">MNEG_10053</name>
</gene>
<keyword evidence="7 9" id="KW-0496">Mitochondrion</keyword>
<dbReference type="Gene3D" id="3.30.160.190">
    <property type="entry name" value="atu1810 like domain"/>
    <property type="match status" value="1"/>
</dbReference>
<evidence type="ECO:0000256" key="9">
    <source>
        <dbReference type="RuleBase" id="RU367010"/>
    </source>
</evidence>
<accession>A0A0D2JEA7</accession>
<keyword evidence="8 9" id="KW-0472">Membrane</keyword>
<evidence type="ECO:0000256" key="2">
    <source>
        <dbReference type="ARBA" id="ARBA00022448"/>
    </source>
</evidence>
<comment type="similarity">
    <text evidence="1 9">Belongs to the complex I NDUFS4 subunit family.</text>
</comment>
<keyword evidence="12" id="KW-1185">Reference proteome</keyword>
<dbReference type="STRING" id="145388.A0A0D2JEA7"/>
<dbReference type="GeneID" id="25727177"/>
<keyword evidence="4 9" id="KW-0999">Mitochondrion inner membrane</keyword>
<name>A0A0D2JEA7_9CHLO</name>
<keyword evidence="11" id="KW-0830">Ubiquinone</keyword>
<dbReference type="KEGG" id="mng:MNEG_10053"/>